<dbReference type="GO" id="GO:0005886">
    <property type="term" value="C:plasma membrane"/>
    <property type="evidence" value="ECO:0007669"/>
    <property type="project" value="UniProtKB-SubCell"/>
</dbReference>
<dbReference type="Proteomes" id="UP000233440">
    <property type="component" value="Unassembled WGS sequence"/>
</dbReference>
<feature type="transmembrane region" description="Helical" evidence="6">
    <location>
        <begin position="118"/>
        <end position="140"/>
    </location>
</feature>
<evidence type="ECO:0000256" key="2">
    <source>
        <dbReference type="ARBA" id="ARBA00022475"/>
    </source>
</evidence>
<comment type="subcellular location">
    <subcellularLocation>
        <location evidence="1 6">Cell membrane</location>
        <topology evidence="1 6">Multi-pass membrane protein</topology>
    </subcellularLocation>
</comment>
<dbReference type="InterPro" id="IPR032816">
    <property type="entry name" value="VTT_dom"/>
</dbReference>
<comment type="caution">
    <text evidence="8">The sequence shown here is derived from an EMBL/GenBank/DDBJ whole genome shotgun (WGS) entry which is preliminary data.</text>
</comment>
<comment type="similarity">
    <text evidence="6">Belongs to the TVP38/TMEM64 family.</text>
</comment>
<keyword evidence="9" id="KW-1185">Reference proteome</keyword>
<feature type="domain" description="VTT" evidence="7">
    <location>
        <begin position="53"/>
        <end position="170"/>
    </location>
</feature>
<evidence type="ECO:0000256" key="6">
    <source>
        <dbReference type="RuleBase" id="RU366058"/>
    </source>
</evidence>
<feature type="transmembrane region" description="Helical" evidence="6">
    <location>
        <begin position="147"/>
        <end position="168"/>
    </location>
</feature>
<feature type="transmembrane region" description="Helical" evidence="6">
    <location>
        <begin position="64"/>
        <end position="89"/>
    </location>
</feature>
<sequence length="208" mass="23371">MKQLLTILFSVIIIIFAYTKKSAMLDVIQSGESMAIIISIFFVALLVFFPVMPYPLVAGLIGSVFGVWQGIFISIIGISLGTSTMFLMARYGFQEWVQKIIRKYPKSQEYEAYFEKNAFMGILFLRLVPVVPSPLLNVLSGVSKVPWLVFITATLIGKLPNIVISTFAGSLFAKNKLLSISIYACYLLVITVILMLYMNKKKTEARKR</sequence>
<evidence type="ECO:0000256" key="1">
    <source>
        <dbReference type="ARBA" id="ARBA00004651"/>
    </source>
</evidence>
<keyword evidence="3 6" id="KW-0812">Transmembrane</keyword>
<dbReference type="AlphaFoldDB" id="A0A2N3LPC5"/>
<evidence type="ECO:0000313" key="9">
    <source>
        <dbReference type="Proteomes" id="UP000233440"/>
    </source>
</evidence>
<evidence type="ECO:0000256" key="4">
    <source>
        <dbReference type="ARBA" id="ARBA00022989"/>
    </source>
</evidence>
<dbReference type="OrthoDB" id="2381682at2"/>
<keyword evidence="5 6" id="KW-0472">Membrane</keyword>
<keyword evidence="2 6" id="KW-1003">Cell membrane</keyword>
<evidence type="ECO:0000313" key="8">
    <source>
        <dbReference type="EMBL" id="PKR86466.1"/>
    </source>
</evidence>
<feature type="transmembrane region" description="Helical" evidence="6">
    <location>
        <begin position="180"/>
        <end position="198"/>
    </location>
</feature>
<feature type="transmembrane region" description="Helical" evidence="6">
    <location>
        <begin position="35"/>
        <end position="57"/>
    </location>
</feature>
<evidence type="ECO:0000256" key="5">
    <source>
        <dbReference type="ARBA" id="ARBA00023136"/>
    </source>
</evidence>
<dbReference type="Pfam" id="PF09335">
    <property type="entry name" value="VTT_dom"/>
    <property type="match status" value="1"/>
</dbReference>
<organism evidence="8 9">
    <name type="scientific">Heyndrickxia camelliae</name>
    <dbReference type="NCBI Taxonomy" id="1707093"/>
    <lineage>
        <taxon>Bacteria</taxon>
        <taxon>Bacillati</taxon>
        <taxon>Bacillota</taxon>
        <taxon>Bacilli</taxon>
        <taxon>Bacillales</taxon>
        <taxon>Bacillaceae</taxon>
        <taxon>Heyndrickxia</taxon>
    </lineage>
</organism>
<protein>
    <recommendedName>
        <fullName evidence="6">TVP38/TMEM64 family membrane protein</fullName>
    </recommendedName>
</protein>
<dbReference type="PANTHER" id="PTHR12677">
    <property type="entry name" value="GOLGI APPARATUS MEMBRANE PROTEIN TVP38-RELATED"/>
    <property type="match status" value="1"/>
</dbReference>
<dbReference type="EMBL" id="PIQO01000002">
    <property type="protein sequence ID" value="PKR86466.1"/>
    <property type="molecule type" value="Genomic_DNA"/>
</dbReference>
<gene>
    <name evidence="8" type="ORF">CWO92_05065</name>
</gene>
<dbReference type="PANTHER" id="PTHR12677:SF59">
    <property type="entry name" value="GOLGI APPARATUS MEMBRANE PROTEIN TVP38-RELATED"/>
    <property type="match status" value="1"/>
</dbReference>
<name>A0A2N3LPC5_9BACI</name>
<accession>A0A2N3LPC5</accession>
<dbReference type="RefSeq" id="WP_101353104.1">
    <property type="nucleotide sequence ID" value="NZ_PIQO01000002.1"/>
</dbReference>
<evidence type="ECO:0000259" key="7">
    <source>
        <dbReference type="Pfam" id="PF09335"/>
    </source>
</evidence>
<dbReference type="InterPro" id="IPR015414">
    <property type="entry name" value="TMEM64"/>
</dbReference>
<proteinExistence type="inferred from homology"/>
<keyword evidence="4 6" id="KW-1133">Transmembrane helix</keyword>
<reference evidence="8 9" key="1">
    <citation type="submission" date="2017-11" db="EMBL/GenBank/DDBJ databases">
        <title>Bacillus camelliae sp. nov., isolated from pu'er tea.</title>
        <authorList>
            <person name="Niu L."/>
        </authorList>
    </citation>
    <scope>NUCLEOTIDE SEQUENCE [LARGE SCALE GENOMIC DNA]</scope>
    <source>
        <strain evidence="8 9">7578-1</strain>
    </source>
</reference>
<evidence type="ECO:0000256" key="3">
    <source>
        <dbReference type="ARBA" id="ARBA00022692"/>
    </source>
</evidence>